<name>A0A9Q1B967_HOLLE</name>
<dbReference type="InterPro" id="IPR041577">
    <property type="entry name" value="RT_RNaseH_2"/>
</dbReference>
<dbReference type="SUPFAM" id="SSF56672">
    <property type="entry name" value="DNA/RNA polymerases"/>
    <property type="match status" value="1"/>
</dbReference>
<dbReference type="Gene3D" id="3.30.420.10">
    <property type="entry name" value="Ribonuclease H-like superfamily/Ribonuclease H"/>
    <property type="match status" value="1"/>
</dbReference>
<dbReference type="Proteomes" id="UP001152320">
    <property type="component" value="Unassembled WGS sequence"/>
</dbReference>
<dbReference type="InterPro" id="IPR001878">
    <property type="entry name" value="Znf_CCHC"/>
</dbReference>
<feature type="compositionally biased region" description="Low complexity" evidence="2">
    <location>
        <begin position="214"/>
        <end position="225"/>
    </location>
</feature>
<evidence type="ECO:0000259" key="5">
    <source>
        <dbReference type="PROSITE" id="PS50994"/>
    </source>
</evidence>
<comment type="caution">
    <text evidence="6">The sequence shown here is derived from an EMBL/GenBank/DDBJ whole genome shotgun (WGS) entry which is preliminary data.</text>
</comment>
<dbReference type="InterPro" id="IPR043502">
    <property type="entry name" value="DNA/RNA_pol_sf"/>
</dbReference>
<feature type="domain" description="Integrase catalytic" evidence="5">
    <location>
        <begin position="1015"/>
        <end position="1176"/>
    </location>
</feature>
<dbReference type="Gene3D" id="3.30.70.270">
    <property type="match status" value="2"/>
</dbReference>
<keyword evidence="1" id="KW-0863">Zinc-finger</keyword>
<evidence type="ECO:0000256" key="1">
    <source>
        <dbReference type="PROSITE-ProRule" id="PRU00047"/>
    </source>
</evidence>
<keyword evidence="7" id="KW-1185">Reference proteome</keyword>
<dbReference type="InterPro" id="IPR043128">
    <property type="entry name" value="Rev_trsase/Diguanyl_cyclase"/>
</dbReference>
<dbReference type="OrthoDB" id="6089225at2759"/>
<evidence type="ECO:0000256" key="2">
    <source>
        <dbReference type="SAM" id="MobiDB-lite"/>
    </source>
</evidence>
<proteinExistence type="predicted"/>
<dbReference type="SUPFAM" id="SSF53098">
    <property type="entry name" value="Ribonuclease H-like"/>
    <property type="match status" value="1"/>
</dbReference>
<dbReference type="FunFam" id="3.30.420.10:FF:000063">
    <property type="entry name" value="Retrovirus-related Pol polyprotein from transposon 297-like Protein"/>
    <property type="match status" value="1"/>
</dbReference>
<dbReference type="Pfam" id="PF00078">
    <property type="entry name" value="RVT_1"/>
    <property type="match status" value="1"/>
</dbReference>
<sequence>MSVNDEANESSQTNQIFDMNVSAPQTPQPRLLTNIAPPPPIQAKEGAAEEWKLFKQMFEGYCIITQLHSHDAVYQKAVFLHCIGPVGVKIYNSLTFAADEDENDIKMIMTKLDTYFIGESKETYERYVFNKRDQQAGETVDAYVANLRTLAKTCNFGDLEESLIKDRLVLGINDPGTRKTLLQTRNLTLQDAVDICKTDEATRNQLKSIDTESVNKVQQKKGNGQQRDKKSVPMIHNCKFCGRSHPKRKEDCPAWGKTCKNCGKKNHFAAQCKSAPKSHTQNKQAKQINQVEDNQSDDYEWINSIHTEKKDLRCRMEVNNEEVIFQVDTGATVNTLPEKYVHDSVTAPAMKTLKMWNGTQVETRGKCRLIVKNPANMKKYSVEFVVTDNSFTPLLSLRAAQQMNLIKVNADNMERVMGVNEAEQFPEVFDKKLGKLPGLVKLKADDTVQPTVMPSKRVPLATREKLKKELDRLVESDVIAPVEEPTPWVSALAFTHKKNGDLRICIDPKELNNALLREHYTLPILEETLHELGQSRVFSKADLSSGYWHIQLEYESSLLTTFQTTHGRFRWKRLPFGLSVSSEIFQRKLAEALSGLKGVVCIADDVIIHGKDTKDHDECLTQFLKRCQEKGIKLNKDKLELRLEEVTFMGHRLTNKGLQSDPEKVKAITSMQAPSTIKELRRFLGMVNYLAKFLPNLHETMKPLQDLTKKDVPWVWSNHHQKAFSEIQTMVHNSPVLAFYDPGQELVLENDASEHGLGSAMLQNGKPIAFASRTLTDTERRYAQIEKEMLAVCYGLKKFHHYTYGRQVQIITDHKPLVSIMKKPLDKAPRRLQSLLLKAQEYNFELVYRPGSQMVLSDTLSRSPLTEEESEAEWTVNNVALLPIKSTRLDEIRVATQKDEILQKLMEVTVKGWPTDKRELSPSLAQYYSYRDEITVQDGLAIRGERIIIPTAMRLQMKEKIHAGHLGINSCLRRARELIFWPGMSSEIRQFVESCGTCAAFSDKQASEPLFMHPVPSRPWEKVGSDLFTFSGRDYLITVDYYSYFFEVDYLSSTTSEAVIGKMKHHFARHGIPDTLISDGGPQYSSEKFRAFSKAWNFSHEMSSPGNSQSNGAAEAAVKTAKRLFQKCRASSQDPYIGLLNQRNTPTEGISTSPVQRLMGRRTKTLVPAMQTVLKPGTGDDSVIWQQLDAKKSQTAQRHLHKKPLSPLKVGETVRIQPIQSGRREWEQGTVTRQLDARSYEVEADNGGTYRRGRRFLRRSVKSRGEQQQQPTPDNQERGTTPPPSEPPELPPHQRPQTPPDNGHYITRSGRTVKARERLDL</sequence>
<feature type="region of interest" description="Disordered" evidence="2">
    <location>
        <begin position="207"/>
        <end position="230"/>
    </location>
</feature>
<dbReference type="InterPro" id="IPR036397">
    <property type="entry name" value="RNaseH_sf"/>
</dbReference>
<dbReference type="PANTHER" id="PTHR37984:SF8">
    <property type="entry name" value="CCHC-TYPE DOMAIN-CONTAINING PROTEIN"/>
    <property type="match status" value="1"/>
</dbReference>
<feature type="region of interest" description="Disordered" evidence="2">
    <location>
        <begin position="1"/>
        <end position="20"/>
    </location>
</feature>
<dbReference type="InterPro" id="IPR012337">
    <property type="entry name" value="RNaseH-like_sf"/>
</dbReference>
<dbReference type="InterPro" id="IPR050951">
    <property type="entry name" value="Retrovirus_Pol_polyprotein"/>
</dbReference>
<feature type="domain" description="Reverse transcriptase" evidence="4">
    <location>
        <begin position="476"/>
        <end position="653"/>
    </location>
</feature>
<dbReference type="GO" id="GO:0008270">
    <property type="term" value="F:zinc ion binding"/>
    <property type="evidence" value="ECO:0007669"/>
    <property type="project" value="UniProtKB-KW"/>
</dbReference>
<dbReference type="FunFam" id="1.10.340.70:FF:000003">
    <property type="entry name" value="Protein CBG25708"/>
    <property type="match status" value="1"/>
</dbReference>
<dbReference type="PROSITE" id="PS50878">
    <property type="entry name" value="RT_POL"/>
    <property type="match status" value="1"/>
</dbReference>
<keyword evidence="1" id="KW-0479">Metal-binding</keyword>
<dbReference type="Pfam" id="PF17921">
    <property type="entry name" value="Integrase_H2C2"/>
    <property type="match status" value="1"/>
</dbReference>
<dbReference type="Pfam" id="PF00665">
    <property type="entry name" value="rve"/>
    <property type="match status" value="1"/>
</dbReference>
<evidence type="ECO:0000259" key="3">
    <source>
        <dbReference type="PROSITE" id="PS50158"/>
    </source>
</evidence>
<dbReference type="GO" id="GO:0003676">
    <property type="term" value="F:nucleic acid binding"/>
    <property type="evidence" value="ECO:0007669"/>
    <property type="project" value="InterPro"/>
</dbReference>
<dbReference type="Gene3D" id="3.10.10.10">
    <property type="entry name" value="HIV Type 1 Reverse Transcriptase, subunit A, domain 1"/>
    <property type="match status" value="1"/>
</dbReference>
<dbReference type="PROSITE" id="PS50158">
    <property type="entry name" value="ZF_CCHC"/>
    <property type="match status" value="1"/>
</dbReference>
<gene>
    <name evidence="6" type="ORF">HOLleu_42968</name>
</gene>
<dbReference type="EMBL" id="JAIZAY010000174">
    <property type="protein sequence ID" value="KAJ8018831.1"/>
    <property type="molecule type" value="Genomic_DNA"/>
</dbReference>
<reference evidence="6" key="1">
    <citation type="submission" date="2021-10" db="EMBL/GenBank/DDBJ databases">
        <title>Tropical sea cucumber genome reveals ecological adaptation and Cuvierian tubules defense mechanism.</title>
        <authorList>
            <person name="Chen T."/>
        </authorList>
    </citation>
    <scope>NUCLEOTIDE SEQUENCE</scope>
    <source>
        <strain evidence="6">Nanhai2018</strain>
        <tissue evidence="6">Muscle</tissue>
    </source>
</reference>
<dbReference type="CDD" id="cd09274">
    <property type="entry name" value="RNase_HI_RT_Ty3"/>
    <property type="match status" value="1"/>
</dbReference>
<dbReference type="PROSITE" id="PS50994">
    <property type="entry name" value="INTEGRASE"/>
    <property type="match status" value="1"/>
</dbReference>
<organism evidence="6 7">
    <name type="scientific">Holothuria leucospilota</name>
    <name type="common">Black long sea cucumber</name>
    <name type="synonym">Mertensiothuria leucospilota</name>
    <dbReference type="NCBI Taxonomy" id="206669"/>
    <lineage>
        <taxon>Eukaryota</taxon>
        <taxon>Metazoa</taxon>
        <taxon>Echinodermata</taxon>
        <taxon>Eleutherozoa</taxon>
        <taxon>Echinozoa</taxon>
        <taxon>Holothuroidea</taxon>
        <taxon>Aspidochirotacea</taxon>
        <taxon>Aspidochirotida</taxon>
        <taxon>Holothuriidae</taxon>
        <taxon>Holothuria</taxon>
    </lineage>
</organism>
<dbReference type="CDD" id="cd01647">
    <property type="entry name" value="RT_LTR"/>
    <property type="match status" value="1"/>
</dbReference>
<protein>
    <recommendedName>
        <fullName evidence="8">Endonuclease</fullName>
    </recommendedName>
</protein>
<dbReference type="GO" id="GO:0015074">
    <property type="term" value="P:DNA integration"/>
    <property type="evidence" value="ECO:0007669"/>
    <property type="project" value="InterPro"/>
</dbReference>
<accession>A0A9Q1B967</accession>
<evidence type="ECO:0000313" key="7">
    <source>
        <dbReference type="Proteomes" id="UP001152320"/>
    </source>
</evidence>
<dbReference type="InterPro" id="IPR041588">
    <property type="entry name" value="Integrase_H2C2"/>
</dbReference>
<dbReference type="Gene3D" id="1.10.340.70">
    <property type="match status" value="1"/>
</dbReference>
<evidence type="ECO:0000259" key="4">
    <source>
        <dbReference type="PROSITE" id="PS50878"/>
    </source>
</evidence>
<feature type="region of interest" description="Disordered" evidence="2">
    <location>
        <begin position="1260"/>
        <end position="1321"/>
    </location>
</feature>
<dbReference type="CDD" id="cd05481">
    <property type="entry name" value="retropepsin_like_LTR_1"/>
    <property type="match status" value="1"/>
</dbReference>
<dbReference type="FunFam" id="3.30.70.270:FF:000026">
    <property type="entry name" value="Transposon Ty3-G Gag-Pol polyprotein"/>
    <property type="match status" value="1"/>
</dbReference>
<dbReference type="Pfam" id="PF17919">
    <property type="entry name" value="RT_RNaseH_2"/>
    <property type="match status" value="1"/>
</dbReference>
<evidence type="ECO:0008006" key="8">
    <source>
        <dbReference type="Google" id="ProtNLM"/>
    </source>
</evidence>
<feature type="compositionally biased region" description="Pro residues" evidence="2">
    <location>
        <begin position="1281"/>
        <end position="1299"/>
    </location>
</feature>
<keyword evidence="1" id="KW-0862">Zinc</keyword>
<evidence type="ECO:0000313" key="6">
    <source>
        <dbReference type="EMBL" id="KAJ8018831.1"/>
    </source>
</evidence>
<feature type="domain" description="CCHC-type" evidence="3">
    <location>
        <begin position="259"/>
        <end position="274"/>
    </location>
</feature>
<dbReference type="InterPro" id="IPR000477">
    <property type="entry name" value="RT_dom"/>
</dbReference>
<dbReference type="PANTHER" id="PTHR37984">
    <property type="entry name" value="PROTEIN CBG26694"/>
    <property type="match status" value="1"/>
</dbReference>
<dbReference type="InterPro" id="IPR001584">
    <property type="entry name" value="Integrase_cat-core"/>
</dbReference>